<dbReference type="OrthoDB" id="202415at2759"/>
<sequence>MLAPSFPPVFYSRKYKTIATFAAASAIILICLHILETSYGSNYAISSRLPSTGSCPRNNADTDSSPLAFRCRIQAAQQNAKSALKAQSSTPEQAIDEFKRRYQRDPPKGFSKWVQFALEHDSKVIDDFDQIDRDLEYYRTPEARRAFELLNAQKENWPFTRRVTVHDGAMNRSGWYMYDDFWSGLVEPFIDDIPDNFLFYMSTIDEPRILSKSGQQPTEISFTSKDGQSIEDLVKDSCKQIPRQLTSRLGHEKDVCKFDDPSKLHALITSPSSFSYTHSPVPILSFGRMSAFRDILIPCPCYAAHPLLGEDKVPFLDKKPSLYWRGSSTGGQASRFNWRFGHRQRFVAFVQALQNAANVLDASRHFGFRDKNLNERRITLFKDMFDVQMGDYKQCELNGDRTACKDMERILGPSNFEPEDTSINYRYLFDLDGNSMSTRFYRLLSRRAVVLKQTWFHEWHDDRLVPWAHYIPVTMEMSELPDLMDFLVNDPEGERLSGEIAEAGYSWSKQVLRKIDISIYLYRLFLELAELYGPVDPDSEGFKSAAEIIP</sequence>
<dbReference type="Pfam" id="PF05686">
    <property type="entry name" value="Glyco_transf_90"/>
    <property type="match status" value="1"/>
</dbReference>
<accession>A0A1V6SR94</accession>
<reference evidence="3" key="1">
    <citation type="journal article" date="2017" name="Nat. Microbiol.">
        <title>Global analysis of biosynthetic gene clusters reveals vast potential of secondary metabolite production in Penicillium species.</title>
        <authorList>
            <person name="Nielsen J.C."/>
            <person name="Grijseels S."/>
            <person name="Prigent S."/>
            <person name="Ji B."/>
            <person name="Dainat J."/>
            <person name="Nielsen K.F."/>
            <person name="Frisvad J.C."/>
            <person name="Workman M."/>
            <person name="Nielsen J."/>
        </authorList>
    </citation>
    <scope>NUCLEOTIDE SEQUENCE [LARGE SCALE GENOMIC DNA]</scope>
    <source>
        <strain evidence="3">IBT 24891</strain>
    </source>
</reference>
<dbReference type="AlphaFoldDB" id="A0A1V6SR94"/>
<dbReference type="EMBL" id="MLKD01000025">
    <property type="protein sequence ID" value="OQE16093.1"/>
    <property type="molecule type" value="Genomic_DNA"/>
</dbReference>
<dbReference type="SMART" id="SM00672">
    <property type="entry name" value="CAP10"/>
    <property type="match status" value="1"/>
</dbReference>
<evidence type="ECO:0000259" key="1">
    <source>
        <dbReference type="SMART" id="SM00672"/>
    </source>
</evidence>
<organism evidence="2 3">
    <name type="scientific">Penicillium steckii</name>
    <dbReference type="NCBI Taxonomy" id="303698"/>
    <lineage>
        <taxon>Eukaryota</taxon>
        <taxon>Fungi</taxon>
        <taxon>Dikarya</taxon>
        <taxon>Ascomycota</taxon>
        <taxon>Pezizomycotina</taxon>
        <taxon>Eurotiomycetes</taxon>
        <taxon>Eurotiomycetidae</taxon>
        <taxon>Eurotiales</taxon>
        <taxon>Aspergillaceae</taxon>
        <taxon>Penicillium</taxon>
    </lineage>
</organism>
<comment type="caution">
    <text evidence="2">The sequence shown here is derived from an EMBL/GenBank/DDBJ whole genome shotgun (WGS) entry which is preliminary data.</text>
</comment>
<feature type="domain" description="Glycosyl transferase CAP10" evidence="1">
    <location>
        <begin position="255"/>
        <end position="530"/>
    </location>
</feature>
<keyword evidence="3" id="KW-1185">Reference proteome</keyword>
<dbReference type="PANTHER" id="PTHR12203:SF118">
    <property type="entry name" value="BETA-1,2-XYLOSYLTRANSFERASE 1"/>
    <property type="match status" value="1"/>
</dbReference>
<gene>
    <name evidence="2" type="ORF">PENSTE_c025G02558</name>
</gene>
<proteinExistence type="predicted"/>
<dbReference type="PANTHER" id="PTHR12203">
    <property type="entry name" value="KDEL LYS-ASP-GLU-LEU CONTAINING - RELATED"/>
    <property type="match status" value="1"/>
</dbReference>
<dbReference type="InterPro" id="IPR051091">
    <property type="entry name" value="O-Glucosyltr/Glycosyltrsf_90"/>
</dbReference>
<evidence type="ECO:0000313" key="2">
    <source>
        <dbReference type="EMBL" id="OQE16093.1"/>
    </source>
</evidence>
<name>A0A1V6SR94_9EURO</name>
<evidence type="ECO:0000313" key="3">
    <source>
        <dbReference type="Proteomes" id="UP000191285"/>
    </source>
</evidence>
<dbReference type="Proteomes" id="UP000191285">
    <property type="component" value="Unassembled WGS sequence"/>
</dbReference>
<dbReference type="InterPro" id="IPR006598">
    <property type="entry name" value="CAP10"/>
</dbReference>
<protein>
    <recommendedName>
        <fullName evidence="1">Glycosyl transferase CAP10 domain-containing protein</fullName>
    </recommendedName>
</protein>